<dbReference type="Pfam" id="PF00415">
    <property type="entry name" value="RCC1"/>
    <property type="match status" value="3"/>
</dbReference>
<dbReference type="GeneID" id="102809320"/>
<accession>A0ABM0LV47</accession>
<dbReference type="InterPro" id="IPR009091">
    <property type="entry name" value="RCC1/BLIP-II"/>
</dbReference>
<dbReference type="PRINTS" id="PR00633">
    <property type="entry name" value="RCCNDNSATION"/>
</dbReference>
<proteinExistence type="predicted"/>
<reference evidence="8" key="1">
    <citation type="submission" date="2025-08" db="UniProtKB">
        <authorList>
            <consortium name="RefSeq"/>
        </authorList>
    </citation>
    <scope>IDENTIFICATION</scope>
    <source>
        <tissue evidence="8">Testes</tissue>
    </source>
</reference>
<dbReference type="SUPFAM" id="SSF56204">
    <property type="entry name" value="Hect, E3 ligase catalytic domain"/>
    <property type="match status" value="1"/>
</dbReference>
<dbReference type="Proteomes" id="UP000694865">
    <property type="component" value="Unplaced"/>
</dbReference>
<feature type="non-terminal residue" evidence="8">
    <location>
        <position position="1199"/>
    </location>
</feature>
<dbReference type="PANTHER" id="PTHR45622">
    <property type="entry name" value="UBIQUITIN-PROTEIN LIGASE E3A-RELATED"/>
    <property type="match status" value="1"/>
</dbReference>
<feature type="domain" description="HECT" evidence="6">
    <location>
        <begin position="950"/>
        <end position="1199"/>
    </location>
</feature>
<feature type="non-terminal residue" evidence="8">
    <location>
        <position position="1"/>
    </location>
</feature>
<dbReference type="Gene3D" id="3.30.2160.10">
    <property type="entry name" value="Hect, E3 ligase catalytic domain"/>
    <property type="match status" value="1"/>
</dbReference>
<dbReference type="InterPro" id="IPR000569">
    <property type="entry name" value="HECT_dom"/>
</dbReference>
<feature type="region of interest" description="Disordered" evidence="5">
    <location>
        <begin position="515"/>
        <end position="551"/>
    </location>
</feature>
<dbReference type="InterPro" id="IPR051709">
    <property type="entry name" value="Ub-ligase/GTPase-reg"/>
</dbReference>
<dbReference type="Gene3D" id="2.130.10.30">
    <property type="entry name" value="Regulator of chromosome condensation 1/beta-lactamase-inhibitor protein II"/>
    <property type="match status" value="1"/>
</dbReference>
<gene>
    <name evidence="8" type="primary">LOC102809320</name>
</gene>
<dbReference type="RefSeq" id="XP_006811638.1">
    <property type="nucleotide sequence ID" value="XM_006811575.1"/>
</dbReference>
<dbReference type="SUPFAM" id="SSF50985">
    <property type="entry name" value="RCC1/BLIP-II"/>
    <property type="match status" value="1"/>
</dbReference>
<protein>
    <submittedName>
        <fullName evidence="8">LOW QUALITY PROTEIN: probable E3 ubiquitin-protein ligase HERC4-like</fullName>
    </submittedName>
</protein>
<sequence>VFTGGKKEDTAVHRKTVPRRPVDIMQSQSLTCLISDSELTLYEKLGDGSFGVVRKGDWKTPNGDRQFPHQLKSLRSRKVVYISCGEEHTVAFTKEGGVFTFGCGAHGQLGHNSSNNEINPRQVVELMGSIVTQIGCGRRHTLAHVGASGKLYSFGLGANGQLGNDTTDRRQAPTAIYGPWVGYDATSVNTSSSVIQRIFTGGDQCFVYSTKYQDKKQPLDFRETFPGKGILRMNIDVIQELLHLPNNIPNLPRDLLDVFSSAACWNASFLKSSDDEHFGSSSSNHGVNMDAVREAFQMLSDNIHPRVMQLVSVAMSDPGIEMSDPGAAMSDPDVAMSDPGASMSDPGVELNDPSVEMSDPGVEMNDPVVEMSDPGVEMSDPGVAMSDPGIEMSDPRLAMSDPGVKISDSGVEMSDPRAAMSDPDVAMSDPGASMSDPGVEMNDPGVEMSDLGVEMSDPGVEISDSGVEMSDPGVEMSDPGVEISDSGVEMSDPGAAMSDPGVAMSDPGVAMSDPGAAISDPGVEMSDPSVEMSDPEAAMSDPEAAMSDPGAAMSDPDVAMSDPRATMSDPGAAMSDPGVAMSDPGAAMSDPGAAMSEPGVEMSDPGVEMNDLGIEMSDPGVEMSDPHLAMSDPGVEISDSGVEMSEPGVAMSDPGVAMSDPGVAMSDPGVAMSDSDAAMSDPGAAMNNPGVAMSDPGVAMSDPGVAMSDWGAICCTLKNTLLQSLSSSPPDIEALRFYLIIMEAPIFTNIDYLDSVTMPFSKMFLSLVPGASKVIGRWWGRLQPRFFNRILHVYKSIVTYLMKLEPPVNDEKEVMRRSRAVLVSMKMLTKLEKVNSENNDIIPYFHFYIPEINQRIDIRSDYICWIHHITGQVPALSFCNYPFSLDSHAKTKLLHVDALMQMQAAMDEVHRRNIESIFLPQIDPVSPCLVLNIRRENIVPNTLDQISKQGTIDLKKPLRVSFVGEDAVDAGGVRKEFFMLILREILNPKYGMFQYYNSRTVWFNDKSFEDRTMYHLVGVICGLAIYNLTIIDLHFPLVLYKKLLGKDVNLEDFKTLDWQVAENLHYLLEYEDTDVEETFDLTFTIGREHFGQLETVELIPGGKDISVTAENKHEYVNRYVDYVLNKSAHAQFEAFNDGFHKVCGGRVLELFRPQELMEMVIGNQNYQWDEFEKNTEYKGIYYRQHKTIIYFWEVFHNMI</sequence>
<dbReference type="PROSITE" id="PS50012">
    <property type="entry name" value="RCC1_3"/>
    <property type="match status" value="3"/>
</dbReference>
<dbReference type="InterPro" id="IPR035983">
    <property type="entry name" value="Hect_E3_ubiquitin_ligase"/>
</dbReference>
<keyword evidence="1" id="KW-0677">Repeat</keyword>
<dbReference type="PROSITE" id="PS50237">
    <property type="entry name" value="HECT"/>
    <property type="match status" value="1"/>
</dbReference>
<evidence type="ECO:0000256" key="3">
    <source>
        <dbReference type="PROSITE-ProRule" id="PRU00104"/>
    </source>
</evidence>
<dbReference type="Gene3D" id="3.90.1750.10">
    <property type="entry name" value="Hect, E3 ligase catalytic domains"/>
    <property type="match status" value="1"/>
</dbReference>
<evidence type="ECO:0000256" key="2">
    <source>
        <dbReference type="ARBA" id="ARBA00022786"/>
    </source>
</evidence>
<dbReference type="Pfam" id="PF00632">
    <property type="entry name" value="HECT"/>
    <property type="match status" value="1"/>
</dbReference>
<feature type="repeat" description="RCC1" evidence="4">
    <location>
        <begin position="149"/>
        <end position="211"/>
    </location>
</feature>
<name>A0ABM0LV47_SACKO</name>
<evidence type="ECO:0000256" key="1">
    <source>
        <dbReference type="ARBA" id="ARBA00022737"/>
    </source>
</evidence>
<evidence type="ECO:0000256" key="5">
    <source>
        <dbReference type="SAM" id="MobiDB-lite"/>
    </source>
</evidence>
<evidence type="ECO:0000256" key="4">
    <source>
        <dbReference type="PROSITE-ProRule" id="PRU00235"/>
    </source>
</evidence>
<evidence type="ECO:0000259" key="6">
    <source>
        <dbReference type="PROSITE" id="PS50237"/>
    </source>
</evidence>
<dbReference type="CDD" id="cd00078">
    <property type="entry name" value="HECTc"/>
    <property type="match status" value="1"/>
</dbReference>
<dbReference type="SMART" id="SM00119">
    <property type="entry name" value="HECTc"/>
    <property type="match status" value="1"/>
</dbReference>
<dbReference type="InterPro" id="IPR000408">
    <property type="entry name" value="Reg_chr_condens"/>
</dbReference>
<organism evidence="7 8">
    <name type="scientific">Saccoglossus kowalevskii</name>
    <name type="common">Acorn worm</name>
    <dbReference type="NCBI Taxonomy" id="10224"/>
    <lineage>
        <taxon>Eukaryota</taxon>
        <taxon>Metazoa</taxon>
        <taxon>Hemichordata</taxon>
        <taxon>Enteropneusta</taxon>
        <taxon>Harrimaniidae</taxon>
        <taxon>Saccoglossus</taxon>
    </lineage>
</organism>
<dbReference type="PANTHER" id="PTHR45622:SF76">
    <property type="entry name" value="HECT AND RLD DOMAIN CONTAINING E3 UBIQUITIN LIGASE 4, ISOFORM C"/>
    <property type="match status" value="1"/>
</dbReference>
<feature type="repeat" description="RCC1" evidence="4">
    <location>
        <begin position="96"/>
        <end position="147"/>
    </location>
</feature>
<keyword evidence="2 3" id="KW-0833">Ubl conjugation pathway</keyword>
<keyword evidence="7" id="KW-1185">Reference proteome</keyword>
<feature type="repeat" description="RCC1" evidence="4">
    <location>
        <begin position="37"/>
        <end position="95"/>
    </location>
</feature>
<evidence type="ECO:0000313" key="8">
    <source>
        <dbReference type="RefSeq" id="XP_006811638.1"/>
    </source>
</evidence>
<comment type="caution">
    <text evidence="3">Lacks conserved residue(s) required for the propagation of feature annotation.</text>
</comment>
<evidence type="ECO:0000313" key="7">
    <source>
        <dbReference type="Proteomes" id="UP000694865"/>
    </source>
</evidence>